<feature type="transmembrane region" description="Helical" evidence="1">
    <location>
        <begin position="362"/>
        <end position="384"/>
    </location>
</feature>
<protein>
    <submittedName>
        <fullName evidence="3">Membrane protein</fullName>
    </submittedName>
</protein>
<feature type="transmembrane region" description="Helical" evidence="1">
    <location>
        <begin position="108"/>
        <end position="135"/>
    </location>
</feature>
<keyword evidence="1" id="KW-1133">Transmembrane helix</keyword>
<dbReference type="AlphaFoldDB" id="A0A246RXG6"/>
<feature type="transmembrane region" description="Helical" evidence="1">
    <location>
        <begin position="396"/>
        <end position="413"/>
    </location>
</feature>
<dbReference type="Pfam" id="PF01970">
    <property type="entry name" value="TctA"/>
    <property type="match status" value="1"/>
</dbReference>
<feature type="transmembrane region" description="Helical" evidence="1">
    <location>
        <begin position="479"/>
        <end position="497"/>
    </location>
</feature>
<keyword evidence="1" id="KW-0472">Membrane</keyword>
<evidence type="ECO:0000256" key="1">
    <source>
        <dbReference type="SAM" id="Phobius"/>
    </source>
</evidence>
<feature type="transmembrane region" description="Helical" evidence="1">
    <location>
        <begin position="265"/>
        <end position="286"/>
    </location>
</feature>
<dbReference type="EMBL" id="JPUA01000034">
    <property type="protein sequence ID" value="OWV28854.1"/>
    <property type="molecule type" value="Genomic_DNA"/>
</dbReference>
<evidence type="ECO:0000259" key="2">
    <source>
        <dbReference type="Pfam" id="PF01970"/>
    </source>
</evidence>
<feature type="transmembrane region" description="Helical" evidence="1">
    <location>
        <begin position="18"/>
        <end position="48"/>
    </location>
</feature>
<accession>A0A246RXG6</accession>
<name>A0A246RXG6_9GAMM</name>
<dbReference type="PANTHER" id="PTHR35342">
    <property type="entry name" value="TRICARBOXYLIC TRANSPORT PROTEIN"/>
    <property type="match status" value="1"/>
</dbReference>
<evidence type="ECO:0000313" key="3">
    <source>
        <dbReference type="EMBL" id="OWV28854.1"/>
    </source>
</evidence>
<feature type="transmembrane region" description="Helical" evidence="1">
    <location>
        <begin position="203"/>
        <end position="225"/>
    </location>
</feature>
<dbReference type="Proteomes" id="UP000197334">
    <property type="component" value="Unassembled WGS sequence"/>
</dbReference>
<feature type="domain" description="DUF112" evidence="2">
    <location>
        <begin position="20"/>
        <end position="446"/>
    </location>
</feature>
<dbReference type="PANTHER" id="PTHR35342:SF5">
    <property type="entry name" value="TRICARBOXYLIC TRANSPORT PROTEIN"/>
    <property type="match status" value="1"/>
</dbReference>
<evidence type="ECO:0000313" key="4">
    <source>
        <dbReference type="Proteomes" id="UP000197334"/>
    </source>
</evidence>
<keyword evidence="1" id="KW-0812">Transmembrane</keyword>
<sequence length="527" mass="55815">MTGASATMEFLSLLDITFFLLAGFGALVGIIFGAIPGMTATMAVAVCLPLTYALGLHHGLALLLGLYVGGISGGMVPAVLLNIPGTPSSITTTFDGYPMAQKGEGEKALKICVVASVVGGLISAAILFLFAPLLADFSIKFSYVEKFLIILLALSVIASLSSSMLIGIFSGVIGIWLSLIGDYSISDGGNGKTRLMFDFMEPYLFEGFSLLPVLIGVFGISTILLEAEKGAKSDIANQRIKLSKGAGFSLSIFNGRLTNLVRSSFIGTFVGMLPGVGGSAASVLAYTQEKNLTRDSSQMGRGAPQGLIASESANNALTGGALIPLLSLGIPGDSTTAVLIGAFTLQGIQVGPLFIPENTDTWYVMMTALVFANIVMFFLMFYAIKYIAKVVMVPKHILFPIIVMMCVVGAYAINYGIMFDVWTLLIFGILGYLVQKIGLEVAPLIIGFILGSQAEVYFVKSLESFGTFSIFFTKSPIAMVLWGLIIASLMFAIVMGFKSRARQKMELTQVTGSTRTASGKGHDTDND</sequence>
<dbReference type="InterPro" id="IPR002823">
    <property type="entry name" value="DUF112_TM"/>
</dbReference>
<feature type="transmembrane region" description="Helical" evidence="1">
    <location>
        <begin position="60"/>
        <end position="80"/>
    </location>
</feature>
<reference evidence="3 4" key="1">
    <citation type="submission" date="2014-08" db="EMBL/GenBank/DDBJ databases">
        <title>Draft genome sequence of a novel L-asparaginase producing marine bacterium, Halomonas campaniensis.</title>
        <authorList>
            <person name="Sundarakrishnan B."/>
            <person name="Moushumi Priya A."/>
            <person name="Raman G."/>
            <person name="Sakthivel N."/>
            <person name="Park S."/>
            <person name="Jayachandran S."/>
        </authorList>
    </citation>
    <scope>NUCLEOTIDE SEQUENCE [LARGE SCALE GENOMIC DNA]</scope>
    <source>
        <strain evidence="3 4">SK03</strain>
    </source>
</reference>
<keyword evidence="4" id="KW-1185">Reference proteome</keyword>
<gene>
    <name evidence="3" type="ORF">JI62_14530</name>
</gene>
<organism evidence="3 4">
    <name type="scientific">Halomonas campaniensis</name>
    <dbReference type="NCBI Taxonomy" id="213554"/>
    <lineage>
        <taxon>Bacteria</taxon>
        <taxon>Pseudomonadati</taxon>
        <taxon>Pseudomonadota</taxon>
        <taxon>Gammaproteobacteria</taxon>
        <taxon>Oceanospirillales</taxon>
        <taxon>Halomonadaceae</taxon>
        <taxon>Halomonas</taxon>
    </lineage>
</organism>
<feature type="transmembrane region" description="Helical" evidence="1">
    <location>
        <begin position="147"/>
        <end position="177"/>
    </location>
</feature>
<proteinExistence type="predicted"/>
<comment type="caution">
    <text evidence="3">The sequence shown here is derived from an EMBL/GenBank/DDBJ whole genome shotgun (WGS) entry which is preliminary data.</text>
</comment>